<gene>
    <name evidence="8" type="primary">mobA</name>
    <name evidence="10" type="ordered locus">Theco_0730</name>
</gene>
<dbReference type="KEGG" id="tco:Theco_0730"/>
<dbReference type="Gene3D" id="3.90.550.10">
    <property type="entry name" value="Spore Coat Polysaccharide Biosynthesis Protein SpsA, Chain A"/>
    <property type="match status" value="1"/>
</dbReference>
<comment type="domain">
    <text evidence="8">The N-terminal domain determines nucleotide recognition and specific binding, while the C-terminal domain determines the specific binding to the target protein.</text>
</comment>
<dbReference type="GO" id="GO:0005737">
    <property type="term" value="C:cytoplasm"/>
    <property type="evidence" value="ECO:0007669"/>
    <property type="project" value="UniProtKB-SubCell"/>
</dbReference>
<keyword evidence="7 8" id="KW-0501">Molybdenum cofactor biosynthesis</keyword>
<keyword evidence="5 8" id="KW-0460">Magnesium</keyword>
<protein>
    <recommendedName>
        <fullName evidence="8">Probable molybdenum cofactor guanylyltransferase</fullName>
        <shortName evidence="8">MoCo guanylyltransferase</shortName>
        <ecNumber evidence="8">2.7.7.77</ecNumber>
    </recommendedName>
    <alternativeName>
        <fullName evidence="8">GTP:molybdopterin guanylyltransferase</fullName>
    </alternativeName>
    <alternativeName>
        <fullName evidence="8">Mo-MPT guanylyltransferase</fullName>
    </alternativeName>
    <alternativeName>
        <fullName evidence="8">Molybdopterin guanylyltransferase</fullName>
    </alternativeName>
    <alternativeName>
        <fullName evidence="8">Molybdopterin-guanine dinucleotide synthase</fullName>
        <shortName evidence="8">MGD synthase</shortName>
    </alternativeName>
</protein>
<dbReference type="Proteomes" id="UP000010795">
    <property type="component" value="Chromosome"/>
</dbReference>
<dbReference type="InterPro" id="IPR025877">
    <property type="entry name" value="MobA-like_NTP_Trfase"/>
</dbReference>
<dbReference type="InterPro" id="IPR013482">
    <property type="entry name" value="Molybde_CF_guanTrfase"/>
</dbReference>
<name>L0EAV8_THECK</name>
<feature type="binding site" evidence="8">
    <location>
        <position position="116"/>
    </location>
    <ligand>
        <name>Mg(2+)</name>
        <dbReference type="ChEBI" id="CHEBI:18420"/>
    </ligand>
</feature>
<keyword evidence="2 8" id="KW-0808">Transferase</keyword>
<dbReference type="EMBL" id="CP003255">
    <property type="protein sequence ID" value="AGA56932.1"/>
    <property type="molecule type" value="Genomic_DNA"/>
</dbReference>
<accession>L0EAV8</accession>
<feature type="binding site" evidence="8">
    <location>
        <position position="85"/>
    </location>
    <ligand>
        <name>GTP</name>
        <dbReference type="ChEBI" id="CHEBI:37565"/>
    </ligand>
</feature>
<dbReference type="OrthoDB" id="9788394at2"/>
<evidence type="ECO:0000256" key="4">
    <source>
        <dbReference type="ARBA" id="ARBA00022741"/>
    </source>
</evidence>
<feature type="domain" description="MobA-like NTP transferase" evidence="9">
    <location>
        <begin position="24"/>
        <end position="175"/>
    </location>
</feature>
<evidence type="ECO:0000313" key="11">
    <source>
        <dbReference type="Proteomes" id="UP000010795"/>
    </source>
</evidence>
<evidence type="ECO:0000313" key="10">
    <source>
        <dbReference type="EMBL" id="AGA56932.1"/>
    </source>
</evidence>
<evidence type="ECO:0000256" key="7">
    <source>
        <dbReference type="ARBA" id="ARBA00023150"/>
    </source>
</evidence>
<comment type="cofactor">
    <cofactor evidence="8">
        <name>Mg(2+)</name>
        <dbReference type="ChEBI" id="CHEBI:18420"/>
    </cofactor>
</comment>
<feature type="binding site" evidence="8">
    <location>
        <position position="39"/>
    </location>
    <ligand>
        <name>GTP</name>
        <dbReference type="ChEBI" id="CHEBI:37565"/>
    </ligand>
</feature>
<dbReference type="PANTHER" id="PTHR19136">
    <property type="entry name" value="MOLYBDENUM COFACTOR GUANYLYLTRANSFERASE"/>
    <property type="match status" value="1"/>
</dbReference>
<dbReference type="CDD" id="cd02503">
    <property type="entry name" value="MobA"/>
    <property type="match status" value="1"/>
</dbReference>
<dbReference type="GO" id="GO:0005525">
    <property type="term" value="F:GTP binding"/>
    <property type="evidence" value="ECO:0007669"/>
    <property type="project" value="UniProtKB-UniRule"/>
</dbReference>
<keyword evidence="3 8" id="KW-0479">Metal-binding</keyword>
<dbReference type="AlphaFoldDB" id="L0EAV8"/>
<comment type="function">
    <text evidence="8">Transfers a GMP moiety from GTP to Mo-molybdopterin (Mo-MPT) cofactor (Moco or molybdenum cofactor) to form Mo-molybdopterin guanine dinucleotide (Mo-MGD) cofactor.</text>
</comment>
<dbReference type="eggNOG" id="COG0746">
    <property type="taxonomic scope" value="Bacteria"/>
</dbReference>
<comment type="catalytic activity">
    <reaction evidence="8">
        <text>Mo-molybdopterin + GTP + H(+) = Mo-molybdopterin guanine dinucleotide + diphosphate</text>
        <dbReference type="Rhea" id="RHEA:34243"/>
        <dbReference type="ChEBI" id="CHEBI:15378"/>
        <dbReference type="ChEBI" id="CHEBI:33019"/>
        <dbReference type="ChEBI" id="CHEBI:37565"/>
        <dbReference type="ChEBI" id="CHEBI:71302"/>
        <dbReference type="ChEBI" id="CHEBI:71310"/>
        <dbReference type="EC" id="2.7.7.77"/>
    </reaction>
</comment>
<evidence type="ECO:0000256" key="6">
    <source>
        <dbReference type="ARBA" id="ARBA00023134"/>
    </source>
</evidence>
<dbReference type="EC" id="2.7.7.77" evidence="8"/>
<keyword evidence="11" id="KW-1185">Reference proteome</keyword>
<evidence type="ECO:0000256" key="8">
    <source>
        <dbReference type="HAMAP-Rule" id="MF_00316"/>
    </source>
</evidence>
<dbReference type="GO" id="GO:0061603">
    <property type="term" value="F:molybdenum cofactor guanylyltransferase activity"/>
    <property type="evidence" value="ECO:0007669"/>
    <property type="project" value="UniProtKB-EC"/>
</dbReference>
<dbReference type="RefSeq" id="WP_015253694.1">
    <property type="nucleotide sequence ID" value="NC_019897.1"/>
</dbReference>
<comment type="caution">
    <text evidence="8">Lacks conserved residue(s) required for the propagation of feature annotation.</text>
</comment>
<evidence type="ECO:0000256" key="3">
    <source>
        <dbReference type="ARBA" id="ARBA00022723"/>
    </source>
</evidence>
<reference evidence="11" key="1">
    <citation type="submission" date="2012-01" db="EMBL/GenBank/DDBJ databases">
        <title>Complete sequence of chromosome of Thermobacillus composti KWC4.</title>
        <authorList>
            <person name="Lucas S."/>
            <person name="Han J."/>
            <person name="Lapidus A."/>
            <person name="Cheng J.-F."/>
            <person name="Goodwin L."/>
            <person name="Pitluck S."/>
            <person name="Peters L."/>
            <person name="Ovchinnikova G."/>
            <person name="Teshima H."/>
            <person name="Detter J.C."/>
            <person name="Han C."/>
            <person name="Tapia R."/>
            <person name="Land M."/>
            <person name="Hauser L."/>
            <person name="Kyrpides N."/>
            <person name="Ivanova N."/>
            <person name="Pagani I."/>
            <person name="Anderson I."/>
            <person name="Woyke T."/>
        </authorList>
    </citation>
    <scope>NUCLEOTIDE SEQUENCE [LARGE SCALE GENOMIC DNA]</scope>
    <source>
        <strain evidence="11">DSM 18247 / JCM 13945 / KWC4</strain>
    </source>
</reference>
<comment type="subcellular location">
    <subcellularLocation>
        <location evidence="8">Cytoplasm</location>
    </subcellularLocation>
</comment>
<keyword evidence="1 8" id="KW-0963">Cytoplasm</keyword>
<sequence length="211" mass="22979">MADSVAAKRYGRKASDAARLKTAGVVLAGGRSVRFGSPKAFGIHQGRYFYERAVDALAPVCDAVVIVTREALKERFPDHLSVITDHEDYQGLGPLAGIYSAMCAVQADRYAVLPCDMPFMTSDVTARLLEAAGGQNVCAVRLGERKHPLVSIWSRAMLEPLRKALDGGRYRVLELLEQADAEWLDGSTLVPDAGDAERVFRNVNSPDQMKA</sequence>
<dbReference type="STRING" id="717605.Theco_0730"/>
<dbReference type="InterPro" id="IPR029044">
    <property type="entry name" value="Nucleotide-diphossugar_trans"/>
</dbReference>
<dbReference type="HAMAP" id="MF_00316">
    <property type="entry name" value="MobA"/>
    <property type="match status" value="1"/>
</dbReference>
<proteinExistence type="inferred from homology"/>
<keyword evidence="6 8" id="KW-0342">GTP-binding</keyword>
<feature type="binding site" evidence="8">
    <location>
        <position position="116"/>
    </location>
    <ligand>
        <name>GTP</name>
        <dbReference type="ChEBI" id="CHEBI:37565"/>
    </ligand>
</feature>
<evidence type="ECO:0000256" key="1">
    <source>
        <dbReference type="ARBA" id="ARBA00022490"/>
    </source>
</evidence>
<dbReference type="HOGENOM" id="CLU_055597_2_0_9"/>
<feature type="binding site" evidence="8">
    <location>
        <begin position="27"/>
        <end position="29"/>
    </location>
    <ligand>
        <name>GTP</name>
        <dbReference type="ChEBI" id="CHEBI:37565"/>
    </ligand>
</feature>
<dbReference type="PANTHER" id="PTHR19136:SF81">
    <property type="entry name" value="MOLYBDENUM COFACTOR GUANYLYLTRANSFERASE"/>
    <property type="match status" value="1"/>
</dbReference>
<dbReference type="GO" id="GO:0046872">
    <property type="term" value="F:metal ion binding"/>
    <property type="evidence" value="ECO:0007669"/>
    <property type="project" value="UniProtKB-KW"/>
</dbReference>
<dbReference type="SUPFAM" id="SSF53448">
    <property type="entry name" value="Nucleotide-diphospho-sugar transferases"/>
    <property type="match status" value="1"/>
</dbReference>
<comment type="similarity">
    <text evidence="8">Belongs to the MobA family.</text>
</comment>
<organism evidence="10 11">
    <name type="scientific">Thermobacillus composti (strain DSM 18247 / JCM 13945 / KWC4)</name>
    <dbReference type="NCBI Taxonomy" id="717605"/>
    <lineage>
        <taxon>Bacteria</taxon>
        <taxon>Bacillati</taxon>
        <taxon>Bacillota</taxon>
        <taxon>Bacilli</taxon>
        <taxon>Bacillales</taxon>
        <taxon>Paenibacillaceae</taxon>
        <taxon>Thermobacillus</taxon>
    </lineage>
</organism>
<evidence type="ECO:0000256" key="2">
    <source>
        <dbReference type="ARBA" id="ARBA00022679"/>
    </source>
</evidence>
<dbReference type="GO" id="GO:0006777">
    <property type="term" value="P:Mo-molybdopterin cofactor biosynthetic process"/>
    <property type="evidence" value="ECO:0007669"/>
    <property type="project" value="UniProtKB-KW"/>
</dbReference>
<evidence type="ECO:0000256" key="5">
    <source>
        <dbReference type="ARBA" id="ARBA00022842"/>
    </source>
</evidence>
<keyword evidence="4 8" id="KW-0547">Nucleotide-binding</keyword>
<dbReference type="Pfam" id="PF12804">
    <property type="entry name" value="NTP_transf_3"/>
    <property type="match status" value="1"/>
</dbReference>
<evidence type="ECO:0000259" key="9">
    <source>
        <dbReference type="Pfam" id="PF12804"/>
    </source>
</evidence>